<dbReference type="InterPro" id="IPR002563">
    <property type="entry name" value="Flavin_Rdtase-like_dom"/>
</dbReference>
<evidence type="ECO:0000256" key="1">
    <source>
        <dbReference type="ARBA" id="ARBA00023002"/>
    </source>
</evidence>
<sequence>MLADVAQGASKLMFPPRPGGKQRAVNDEAGSTERFISGFDYPMFVVTTAADGGRVRAGCLVGFTTQCGIDPFRFLVCLSKKNRTYRVAASASYLAVHVLSPDQQDLATLFGSETGDETDKFARCEWRSGPDGVPLLARCPRVLVGEVLDRRELGDHIGVLLAPAETHVGSGAGPLMFSGLPAIDPGHPA</sequence>
<dbReference type="InterPro" id="IPR012349">
    <property type="entry name" value="Split_barrel_FMN-bd"/>
</dbReference>
<dbReference type="SMART" id="SM00903">
    <property type="entry name" value="Flavin_Reduct"/>
    <property type="match status" value="1"/>
</dbReference>
<dbReference type="Proteomes" id="UP001501822">
    <property type="component" value="Unassembled WGS sequence"/>
</dbReference>
<reference evidence="5" key="1">
    <citation type="journal article" date="2019" name="Int. J. Syst. Evol. Microbiol.">
        <title>The Global Catalogue of Microorganisms (GCM) 10K type strain sequencing project: providing services to taxonomists for standard genome sequencing and annotation.</title>
        <authorList>
            <consortium name="The Broad Institute Genomics Platform"/>
            <consortium name="The Broad Institute Genome Sequencing Center for Infectious Disease"/>
            <person name="Wu L."/>
            <person name="Ma J."/>
        </authorList>
    </citation>
    <scope>NUCLEOTIDE SEQUENCE [LARGE SCALE GENOMIC DNA]</scope>
    <source>
        <strain evidence="5">JCM 3146</strain>
    </source>
</reference>
<evidence type="ECO:0000259" key="3">
    <source>
        <dbReference type="SMART" id="SM00903"/>
    </source>
</evidence>
<comment type="caution">
    <text evidence="4">The sequence shown here is derived from an EMBL/GenBank/DDBJ whole genome shotgun (WGS) entry which is preliminary data.</text>
</comment>
<name>A0ABP3HMX3_9ACTN</name>
<accession>A0ABP3HMX3</accession>
<evidence type="ECO:0000256" key="2">
    <source>
        <dbReference type="SAM" id="MobiDB-lite"/>
    </source>
</evidence>
<feature type="domain" description="Flavin reductase like" evidence="3">
    <location>
        <begin position="36"/>
        <end position="184"/>
    </location>
</feature>
<dbReference type="PANTHER" id="PTHR30466:SF15">
    <property type="entry name" value="POSSIBLE OXIDOREDUCTASE"/>
    <property type="match status" value="1"/>
</dbReference>
<dbReference type="PANTHER" id="PTHR30466">
    <property type="entry name" value="FLAVIN REDUCTASE"/>
    <property type="match status" value="1"/>
</dbReference>
<dbReference type="Gene3D" id="2.30.110.10">
    <property type="entry name" value="Electron Transport, Fmn-binding Protein, Chain A"/>
    <property type="match status" value="1"/>
</dbReference>
<dbReference type="Pfam" id="PF01613">
    <property type="entry name" value="Flavin_Reduct"/>
    <property type="match status" value="1"/>
</dbReference>
<dbReference type="SUPFAM" id="SSF50475">
    <property type="entry name" value="FMN-binding split barrel"/>
    <property type="match status" value="1"/>
</dbReference>
<protein>
    <submittedName>
        <fullName evidence="4">Flavin reductase family protein</fullName>
    </submittedName>
</protein>
<evidence type="ECO:0000313" key="5">
    <source>
        <dbReference type="Proteomes" id="UP001501822"/>
    </source>
</evidence>
<dbReference type="InterPro" id="IPR050268">
    <property type="entry name" value="NADH-dep_flavin_reductase"/>
</dbReference>
<gene>
    <name evidence="4" type="ORF">GCM10010151_74490</name>
</gene>
<dbReference type="EMBL" id="BAAABM010000076">
    <property type="protein sequence ID" value="GAA0373533.1"/>
    <property type="molecule type" value="Genomic_DNA"/>
</dbReference>
<keyword evidence="1" id="KW-0560">Oxidoreductase</keyword>
<proteinExistence type="predicted"/>
<keyword evidence="5" id="KW-1185">Reference proteome</keyword>
<organism evidence="4 5">
    <name type="scientific">Actinoallomurus spadix</name>
    <dbReference type="NCBI Taxonomy" id="79912"/>
    <lineage>
        <taxon>Bacteria</taxon>
        <taxon>Bacillati</taxon>
        <taxon>Actinomycetota</taxon>
        <taxon>Actinomycetes</taxon>
        <taxon>Streptosporangiales</taxon>
        <taxon>Thermomonosporaceae</taxon>
        <taxon>Actinoallomurus</taxon>
    </lineage>
</organism>
<feature type="region of interest" description="Disordered" evidence="2">
    <location>
        <begin position="1"/>
        <end position="25"/>
    </location>
</feature>
<evidence type="ECO:0000313" key="4">
    <source>
        <dbReference type="EMBL" id="GAA0373533.1"/>
    </source>
</evidence>